<dbReference type="PANTHER" id="PTHR30511:SF0">
    <property type="entry name" value="ALANINE RACEMASE, CATABOLIC-RELATED"/>
    <property type="match status" value="1"/>
</dbReference>
<dbReference type="Gene3D" id="1.10.760.10">
    <property type="entry name" value="Cytochrome c-like domain"/>
    <property type="match status" value="1"/>
</dbReference>
<keyword evidence="3 8" id="KW-0479">Metal-binding</keyword>
<dbReference type="GO" id="GO:0046872">
    <property type="term" value="F:metal ion binding"/>
    <property type="evidence" value="ECO:0007669"/>
    <property type="project" value="UniProtKB-KW"/>
</dbReference>
<gene>
    <name evidence="10" type="primary">dadX</name>
    <name evidence="10" type="ORF">SNEC2469_LOCUS16421</name>
</gene>
<dbReference type="InterPro" id="IPR009056">
    <property type="entry name" value="Cyt_c-like_dom"/>
</dbReference>
<dbReference type="SMART" id="SM01005">
    <property type="entry name" value="Ala_racemase_C"/>
    <property type="match status" value="1"/>
</dbReference>
<evidence type="ECO:0000256" key="1">
    <source>
        <dbReference type="ARBA" id="ARBA00001933"/>
    </source>
</evidence>
<evidence type="ECO:0000256" key="6">
    <source>
        <dbReference type="ARBA" id="ARBA00023235"/>
    </source>
</evidence>
<evidence type="ECO:0000256" key="4">
    <source>
        <dbReference type="ARBA" id="ARBA00022898"/>
    </source>
</evidence>
<feature type="binding site" evidence="7">
    <location>
        <position position="381"/>
    </location>
    <ligand>
        <name>substrate</name>
    </ligand>
</feature>
<dbReference type="Pfam" id="PF01168">
    <property type="entry name" value="Ala_racemase_N"/>
    <property type="match status" value="1"/>
</dbReference>
<protein>
    <submittedName>
        <fullName evidence="10">DadX protein</fullName>
    </submittedName>
</protein>
<feature type="domain" description="Cytochrome c" evidence="9">
    <location>
        <begin position="67"/>
        <end position="171"/>
    </location>
</feature>
<evidence type="ECO:0000313" key="10">
    <source>
        <dbReference type="EMBL" id="CAE7565472.1"/>
    </source>
</evidence>
<dbReference type="InterPro" id="IPR036909">
    <property type="entry name" value="Cyt_c-like_dom_sf"/>
</dbReference>
<evidence type="ECO:0000256" key="3">
    <source>
        <dbReference type="ARBA" id="ARBA00022723"/>
    </source>
</evidence>
<dbReference type="SUPFAM" id="SSF46626">
    <property type="entry name" value="Cytochrome c"/>
    <property type="match status" value="1"/>
</dbReference>
<keyword evidence="6" id="KW-0413">Isomerase</keyword>
<dbReference type="GO" id="GO:0009055">
    <property type="term" value="F:electron transfer activity"/>
    <property type="evidence" value="ECO:0007669"/>
    <property type="project" value="InterPro"/>
</dbReference>
<dbReference type="OrthoDB" id="186866at2759"/>
<evidence type="ECO:0000259" key="9">
    <source>
        <dbReference type="PROSITE" id="PS51007"/>
    </source>
</evidence>
<dbReference type="Gene3D" id="2.40.37.10">
    <property type="entry name" value="Lyase, Ornithine Decarboxylase, Chain A, domain 1"/>
    <property type="match status" value="1"/>
</dbReference>
<comment type="caution">
    <text evidence="10">The sequence shown here is derived from an EMBL/GenBank/DDBJ whole genome shotgun (WGS) entry which is preliminary data.</text>
</comment>
<keyword evidence="4" id="KW-0663">Pyridoxal phosphate</keyword>
<dbReference type="GO" id="GO:0005829">
    <property type="term" value="C:cytosol"/>
    <property type="evidence" value="ECO:0007669"/>
    <property type="project" value="TreeGrafter"/>
</dbReference>
<dbReference type="GO" id="GO:0008784">
    <property type="term" value="F:alanine racemase activity"/>
    <property type="evidence" value="ECO:0007669"/>
    <property type="project" value="InterPro"/>
</dbReference>
<dbReference type="PRINTS" id="PR00992">
    <property type="entry name" value="ALARACEMASE"/>
</dbReference>
<sequence length="440" mass="47100">MNEAWYIVKQMQLFQNGARGTAPGDMHGMQMAMMSKGPQLAGEEALQNLAAYIGTFPVVDVPTTVSGDAAAGKTLYTVCAACHGPAGQGVEAMAGPKLAGQSDWYLVNQLKKFKQGQRGYHDMDHGGRQMRPMVGTLVDDKAINDVEGANLRSGLGPADAQQVKIYVLSGVYPEVLPLFTSHNLTPVLNTAEQIQTWSAVKRPAALHFDSGMHRLGLPLQPESFIGLPFDVELFVSHFANADERGHPSINDQLQSALVCFSALRTHYPKVQFSLSNSAGVLNDLDVPQMGRAGIALYGGNPFVNEDNPMLPVAQLHARVLQVSQLPAGTAIGYGATYTTTVETEVATLGVGYADGVPRLLSGKGNVWFTTGQAPMVGRVSMDLITVDVTGLSVTTGQWAEVCGPKISLDEVAKQAQTISYEILTGLGRRSERVYLEGVLK</sequence>
<dbReference type="Pfam" id="PF00034">
    <property type="entry name" value="Cytochrom_C"/>
    <property type="match status" value="1"/>
</dbReference>
<proteinExistence type="predicted"/>
<evidence type="ECO:0000256" key="5">
    <source>
        <dbReference type="ARBA" id="ARBA00023004"/>
    </source>
</evidence>
<dbReference type="InterPro" id="IPR001608">
    <property type="entry name" value="Ala_racemase_N"/>
</dbReference>
<dbReference type="PANTHER" id="PTHR30511">
    <property type="entry name" value="ALANINE RACEMASE"/>
    <property type="match status" value="1"/>
</dbReference>
<dbReference type="SUPFAM" id="SSF51419">
    <property type="entry name" value="PLP-binding barrel"/>
    <property type="match status" value="1"/>
</dbReference>
<dbReference type="Proteomes" id="UP000601435">
    <property type="component" value="Unassembled WGS sequence"/>
</dbReference>
<comment type="cofactor">
    <cofactor evidence="1">
        <name>pyridoxal 5'-phosphate</name>
        <dbReference type="ChEBI" id="CHEBI:597326"/>
    </cofactor>
</comment>
<dbReference type="Gene3D" id="3.20.20.10">
    <property type="entry name" value="Alanine racemase"/>
    <property type="match status" value="1"/>
</dbReference>
<dbReference type="GO" id="GO:0030632">
    <property type="term" value="P:D-alanine biosynthetic process"/>
    <property type="evidence" value="ECO:0007669"/>
    <property type="project" value="TreeGrafter"/>
</dbReference>
<evidence type="ECO:0000256" key="8">
    <source>
        <dbReference type="PROSITE-ProRule" id="PRU00433"/>
    </source>
</evidence>
<dbReference type="PROSITE" id="PS51007">
    <property type="entry name" value="CYTC"/>
    <property type="match status" value="1"/>
</dbReference>
<dbReference type="GO" id="GO:0030170">
    <property type="term" value="F:pyridoxal phosphate binding"/>
    <property type="evidence" value="ECO:0007669"/>
    <property type="project" value="TreeGrafter"/>
</dbReference>
<keyword evidence="11" id="KW-1185">Reference proteome</keyword>
<dbReference type="AlphaFoldDB" id="A0A812U6Z4"/>
<dbReference type="EMBL" id="CAJNJA010026807">
    <property type="protein sequence ID" value="CAE7565472.1"/>
    <property type="molecule type" value="Genomic_DNA"/>
</dbReference>
<dbReference type="InterPro" id="IPR011079">
    <property type="entry name" value="Ala_racemase_C"/>
</dbReference>
<evidence type="ECO:0000256" key="7">
    <source>
        <dbReference type="PIRSR" id="PIRSR600821-52"/>
    </source>
</evidence>
<keyword evidence="2 8" id="KW-0349">Heme</keyword>
<dbReference type="InterPro" id="IPR000821">
    <property type="entry name" value="Ala_racemase"/>
</dbReference>
<evidence type="ECO:0000313" key="11">
    <source>
        <dbReference type="Proteomes" id="UP000601435"/>
    </source>
</evidence>
<feature type="binding site" evidence="7">
    <location>
        <position position="214"/>
    </location>
    <ligand>
        <name>substrate</name>
    </ligand>
</feature>
<accession>A0A812U6Z4</accession>
<evidence type="ECO:0000256" key="2">
    <source>
        <dbReference type="ARBA" id="ARBA00022617"/>
    </source>
</evidence>
<dbReference type="Pfam" id="PF00842">
    <property type="entry name" value="Ala_racemase_C"/>
    <property type="match status" value="1"/>
</dbReference>
<keyword evidence="5 8" id="KW-0408">Iron</keyword>
<name>A0A812U6Z4_9DINO</name>
<dbReference type="SUPFAM" id="SSF50621">
    <property type="entry name" value="Alanine racemase C-terminal domain-like"/>
    <property type="match status" value="1"/>
</dbReference>
<reference evidence="10" key="1">
    <citation type="submission" date="2021-02" db="EMBL/GenBank/DDBJ databases">
        <authorList>
            <person name="Dougan E. K."/>
            <person name="Rhodes N."/>
            <person name="Thang M."/>
            <person name="Chan C."/>
        </authorList>
    </citation>
    <scope>NUCLEOTIDE SEQUENCE</scope>
</reference>
<dbReference type="InterPro" id="IPR029066">
    <property type="entry name" value="PLP-binding_barrel"/>
</dbReference>
<dbReference type="InterPro" id="IPR009006">
    <property type="entry name" value="Ala_racemase/Decarboxylase_C"/>
</dbReference>
<organism evidence="10 11">
    <name type="scientific">Symbiodinium necroappetens</name>
    <dbReference type="NCBI Taxonomy" id="1628268"/>
    <lineage>
        <taxon>Eukaryota</taxon>
        <taxon>Sar</taxon>
        <taxon>Alveolata</taxon>
        <taxon>Dinophyceae</taxon>
        <taxon>Suessiales</taxon>
        <taxon>Symbiodiniaceae</taxon>
        <taxon>Symbiodinium</taxon>
    </lineage>
</organism>
<dbReference type="GO" id="GO:0020037">
    <property type="term" value="F:heme binding"/>
    <property type="evidence" value="ECO:0007669"/>
    <property type="project" value="InterPro"/>
</dbReference>